<dbReference type="InterPro" id="IPR048405">
    <property type="entry name" value="GldM_Ig-like-1"/>
</dbReference>
<dbReference type="OrthoDB" id="1490890at2"/>
<dbReference type="EMBL" id="AQHR01000059">
    <property type="protein sequence ID" value="EON77330.1"/>
    <property type="molecule type" value="Genomic_DNA"/>
</dbReference>
<evidence type="ECO:0000313" key="5">
    <source>
        <dbReference type="EMBL" id="EON77330.1"/>
    </source>
</evidence>
<evidence type="ECO:0000259" key="3">
    <source>
        <dbReference type="Pfam" id="PF21601"/>
    </source>
</evidence>
<reference evidence="5 6" key="1">
    <citation type="submission" date="2013-02" db="EMBL/GenBank/DDBJ databases">
        <title>A novel strain isolated from Lonar lake, Maharashtra, India.</title>
        <authorList>
            <person name="Singh A."/>
        </authorList>
    </citation>
    <scope>NUCLEOTIDE SEQUENCE [LARGE SCALE GENOMIC DNA]</scope>
    <source>
        <strain evidence="5 6">AK24</strain>
    </source>
</reference>
<dbReference type="Pfam" id="PF12081">
    <property type="entry name" value="GldM_1st"/>
    <property type="match status" value="1"/>
</dbReference>
<dbReference type="InterPro" id="IPR019859">
    <property type="entry name" value="Motility-assoc_prot_GldM"/>
</dbReference>
<sequence>MAGGKETPRQRMIGMMYLVLTALLALQVSNQILQKFILLNDGLERTSKNFNQKNDFAINIIRTTVEQQGNNEKDVPKVEAAQQIRTLSREVFTYLEEIKNRLIDESNAKNAEGNFKTAALKNVDIPGNIFNNNRVGYEMQDKLNEFPAEVSAILASVGLDVTFDKIANDAKDIDIFKNDVDVKYKDYVNLNFVKSPVGAVIAIISQHQNEVLNIESEALALLTNSLGSFIFEADKLVAKVAANSNIVAAGTRFEADMFIASSSSGVQLRMTADGREIPVQEGLGKIEFPVAPASSYDDRGLAARTLRGEIVVPIGGVDSVLTVDYQYFVAQPVIQVSSVVVRQLYAECANELNIDVPALGNAYAPEFTVTGGQAIKGSRPADVTIIPASSGKVNITVASSGNRIGSLEYDIRPVPAPTVRLFNGDNAIDLQNTFPFPGPRQLKVRAIPEPTFAQTMARDANFEVSAGEVRLVRNDVPRASVRISGENVSTTSLLAEAQAGDKLIVIVNEVTRTNFQGNKIRSQLNEVYTINIR</sequence>
<protein>
    <submittedName>
        <fullName evidence="5">Gliding motility-related protein</fullName>
    </submittedName>
</protein>
<dbReference type="Proteomes" id="UP000013909">
    <property type="component" value="Unassembled WGS sequence"/>
</dbReference>
<evidence type="ECO:0000259" key="1">
    <source>
        <dbReference type="Pfam" id="PF12080"/>
    </source>
</evidence>
<feature type="domain" description="Gliding motility-associated protein GldM N-terminal" evidence="2">
    <location>
        <begin position="31"/>
        <end position="224"/>
    </location>
</feature>
<proteinExistence type="predicted"/>
<name>R7ZT74_9BACT</name>
<dbReference type="InterPro" id="IPR048406">
    <property type="entry name" value="GldM_Ig-like-2"/>
</dbReference>
<dbReference type="AlphaFoldDB" id="R7ZT74"/>
<dbReference type="InterPro" id="IPR022720">
    <property type="entry name" value="Motility-assoc_prot_GldM_N"/>
</dbReference>
<keyword evidence="6" id="KW-1185">Reference proteome</keyword>
<evidence type="ECO:0000259" key="2">
    <source>
        <dbReference type="Pfam" id="PF12081"/>
    </source>
</evidence>
<feature type="domain" description="Gliding motility-associated protein GldM second immunoglobulin-like" evidence="4">
    <location>
        <begin position="333"/>
        <end position="412"/>
    </location>
</feature>
<dbReference type="InterPro" id="IPR022719">
    <property type="entry name" value="Motility-assoc_prot_GldM_C"/>
</dbReference>
<dbReference type="Pfam" id="PF21601">
    <property type="entry name" value="GldM_2nd"/>
    <property type="match status" value="1"/>
</dbReference>
<dbReference type="Pfam" id="PF21602">
    <property type="entry name" value="GldM_3rd"/>
    <property type="match status" value="1"/>
</dbReference>
<feature type="domain" description="Gliding motility-associated protein GldM first immunoglobulin-like" evidence="3">
    <location>
        <begin position="229"/>
        <end position="331"/>
    </location>
</feature>
<dbReference type="RefSeq" id="WP_010854336.1">
    <property type="nucleotide sequence ID" value="NZ_AQHR01000059.1"/>
</dbReference>
<accession>R7ZT74</accession>
<gene>
    <name evidence="5" type="ORF">ADIS_2198</name>
</gene>
<feature type="domain" description="Gliding motility-associated protein GldM C-terminal" evidence="1">
    <location>
        <begin position="415"/>
        <end position="531"/>
    </location>
</feature>
<organism evidence="5 6">
    <name type="scientific">Lunatimonas lonarensis</name>
    <dbReference type="NCBI Taxonomy" id="1232681"/>
    <lineage>
        <taxon>Bacteria</taxon>
        <taxon>Pseudomonadati</taxon>
        <taxon>Bacteroidota</taxon>
        <taxon>Cytophagia</taxon>
        <taxon>Cytophagales</taxon>
        <taxon>Cyclobacteriaceae</taxon>
    </lineage>
</organism>
<dbReference type="STRING" id="1232681.ADIS_2198"/>
<evidence type="ECO:0000313" key="6">
    <source>
        <dbReference type="Proteomes" id="UP000013909"/>
    </source>
</evidence>
<dbReference type="Pfam" id="PF12080">
    <property type="entry name" value="GldM_4th"/>
    <property type="match status" value="1"/>
</dbReference>
<dbReference type="PATRIC" id="fig|1288963.3.peg.2189"/>
<comment type="caution">
    <text evidence="5">The sequence shown here is derived from an EMBL/GenBank/DDBJ whole genome shotgun (WGS) entry which is preliminary data.</text>
</comment>
<evidence type="ECO:0000259" key="4">
    <source>
        <dbReference type="Pfam" id="PF21602"/>
    </source>
</evidence>
<dbReference type="NCBIfam" id="TIGR03517">
    <property type="entry name" value="GldM_gliding"/>
    <property type="match status" value="1"/>
</dbReference>